<sequence>MLSSTGVNLPTSTSGSQPSGNTKKDRILQTPSSAKKNKLEAYPRNVRTSLKNKKSVIKLHARVDTPMVEKSKLDEDKEGKAVDPSYYRGMIGTLLYLTASRTNLQFAICMCARYQARPTKKHLDTVKRIFRYLRGTVNRGLWYPKDSSIALIAFADADHAGCQDTRRSTSAEYIALSGCCAQILWMRSQLTDYDLGFNKVPKTMDMIIDQQVALDEALVPHASRLRIRKRNFYLRSDITSKELTLQVVYDVLRLTPFCKAFLVTTDTFDELMFEEEILAFLRYLGHSGEIKKITDVNINKLHQPWRSFAAVINKFLSGKSTGYDIVHKDAKKSNEMYYPRFTKVIINFFMTKDLSLPRRNKVNWHYVRDDQMFTTIKLVSRHQNTQQFGAMLLVELTNEDIRNSAAYKEYYVIASGAAPPKTKASVRKTQSSSDTTMPPPKAAGTRLSTSAKGKQPAKSSKAKGLFVLSESRDEDDDDDVDDQSDAAVDDEDQEDEDEQDNDDQDDNDDDQDSDNDSVDFVHQKLSTHDEEAKDEESFDPIVQTPSQVENSDDESNDDQSHGMNVGGDEGLNAEDDDEDLYRDVNINLEGRGVQMTNVHITQDLPNFGSLFGFDHRLKTLEASFSEFIQKNQFARAVSSILGIVDRYIDHWMNEAVKVAVQIQSDRLRDEAQAENEDFLNKLDENIQKIIKDQVKKQVKVQVSKILPKIKKTVNEQLEAEVLTRASNSSKTSYAVAADLSELEFKKNLIEKIESNKSIHQSDEQRNLYKSLVDAYECNKIILDTYGDMVTLKRRAAEDQHVAEASQHPEWFQKQTKPPSPDRVWNKTLPATHGSIQPWINDLAKQADFCTLFNELMDTLVNFLAFLMNGLKVDTLTPKLLAGPTYKPMKGSCKSLVKLEFFLEEVYKATTDQLDWNNRKGHQYPHNLLKPLSLIPNSQGRRVIPFDHFINNNLEYLCGGASSRKIIVVTELQIVEWHNYKHLDWIIVRSDDDKLYKFKEGDLKRLLIQDIEDMLLLLVSKVKPNLTKPDTYMTDLKCKEAYTAYSNPRGFIYQNKDKQNRLMRIDELHKFSDDMLNDVRTALDDRLKGIRMKYLPQTIWRRSDKERTAAMFQAIDKQLKTRRIMRSLEKFVGERLQNPNGGAKYGYGSSPRLYNEILSPSILDFPSLVLSPVTPLSPSVGNSSEEDKAIAEKGFYLHPSPRTVEVTAEPRLLPLFPVTSPRMVESPE</sequence>
<comment type="caution">
    <text evidence="2">The sequence shown here is derived from an EMBL/GenBank/DDBJ whole genome shotgun (WGS) entry which is preliminary data.</text>
</comment>
<proteinExistence type="predicted"/>
<feature type="compositionally biased region" description="Polar residues" evidence="1">
    <location>
        <begin position="1"/>
        <end position="21"/>
    </location>
</feature>
<dbReference type="PANTHER" id="PTHR11439:SF509">
    <property type="entry name" value="RNA-DIRECTED DNA POLYMERASE"/>
    <property type="match status" value="1"/>
</dbReference>
<feature type="compositionally biased region" description="Acidic residues" evidence="1">
    <location>
        <begin position="472"/>
        <end position="517"/>
    </location>
</feature>
<gene>
    <name evidence="2" type="ORF">Tci_053358</name>
</gene>
<feature type="compositionally biased region" description="Basic and acidic residues" evidence="1">
    <location>
        <begin position="519"/>
        <end position="531"/>
    </location>
</feature>
<feature type="compositionally biased region" description="Polar residues" evidence="1">
    <location>
        <begin position="427"/>
        <end position="436"/>
    </location>
</feature>
<dbReference type="PANTHER" id="PTHR11439">
    <property type="entry name" value="GAG-POL-RELATED RETROTRANSPOSON"/>
    <property type="match status" value="1"/>
</dbReference>
<feature type="region of interest" description="Disordered" evidence="1">
    <location>
        <begin position="802"/>
        <end position="821"/>
    </location>
</feature>
<organism evidence="2">
    <name type="scientific">Tanacetum cinerariifolium</name>
    <name type="common">Dalmatian daisy</name>
    <name type="synonym">Chrysanthemum cinerariifolium</name>
    <dbReference type="NCBI Taxonomy" id="118510"/>
    <lineage>
        <taxon>Eukaryota</taxon>
        <taxon>Viridiplantae</taxon>
        <taxon>Streptophyta</taxon>
        <taxon>Embryophyta</taxon>
        <taxon>Tracheophyta</taxon>
        <taxon>Spermatophyta</taxon>
        <taxon>Magnoliopsida</taxon>
        <taxon>eudicotyledons</taxon>
        <taxon>Gunneridae</taxon>
        <taxon>Pentapetalae</taxon>
        <taxon>asterids</taxon>
        <taxon>campanulids</taxon>
        <taxon>Asterales</taxon>
        <taxon>Asteraceae</taxon>
        <taxon>Asteroideae</taxon>
        <taxon>Anthemideae</taxon>
        <taxon>Anthemidinae</taxon>
        <taxon>Tanacetum</taxon>
    </lineage>
</organism>
<accession>A0A6L2N5G5</accession>
<evidence type="ECO:0000313" key="2">
    <source>
        <dbReference type="EMBL" id="GEU81380.1"/>
    </source>
</evidence>
<feature type="region of interest" description="Disordered" evidence="1">
    <location>
        <begin position="1"/>
        <end position="42"/>
    </location>
</feature>
<dbReference type="AlphaFoldDB" id="A0A6L2N5G5"/>
<protein>
    <submittedName>
        <fullName evidence="2">Copia protein</fullName>
    </submittedName>
</protein>
<feature type="region of interest" description="Disordered" evidence="1">
    <location>
        <begin position="418"/>
        <end position="577"/>
    </location>
</feature>
<reference evidence="2" key="1">
    <citation type="journal article" date="2019" name="Sci. Rep.">
        <title>Draft genome of Tanacetum cinerariifolium, the natural source of mosquito coil.</title>
        <authorList>
            <person name="Yamashiro T."/>
            <person name="Shiraishi A."/>
            <person name="Satake H."/>
            <person name="Nakayama K."/>
        </authorList>
    </citation>
    <scope>NUCLEOTIDE SEQUENCE</scope>
</reference>
<evidence type="ECO:0000256" key="1">
    <source>
        <dbReference type="SAM" id="MobiDB-lite"/>
    </source>
</evidence>
<dbReference type="EMBL" id="BKCJ010008268">
    <property type="protein sequence ID" value="GEU81380.1"/>
    <property type="molecule type" value="Genomic_DNA"/>
</dbReference>
<name>A0A6L2N5G5_TANCI</name>